<feature type="chain" id="PRO_5009211931" evidence="1">
    <location>
        <begin position="28"/>
        <end position="137"/>
    </location>
</feature>
<name>A0A1E8CFH6_9GAMM</name>
<organism evidence="2 3">
    <name type="scientific">Pseudohongiella acticola</name>
    <dbReference type="NCBI Taxonomy" id="1524254"/>
    <lineage>
        <taxon>Bacteria</taxon>
        <taxon>Pseudomonadati</taxon>
        <taxon>Pseudomonadota</taxon>
        <taxon>Gammaproteobacteria</taxon>
        <taxon>Pseudomonadales</taxon>
        <taxon>Pseudohongiellaceae</taxon>
        <taxon>Pseudohongiella</taxon>
    </lineage>
</organism>
<dbReference type="Proteomes" id="UP000175669">
    <property type="component" value="Unassembled WGS sequence"/>
</dbReference>
<reference evidence="3" key="1">
    <citation type="submission" date="2016-07" db="EMBL/GenBank/DDBJ databases">
        <authorList>
            <person name="Florea S."/>
            <person name="Webb J.S."/>
            <person name="Jaromczyk J."/>
            <person name="Schardl C.L."/>
        </authorList>
    </citation>
    <scope>NUCLEOTIDE SEQUENCE [LARGE SCALE GENOMIC DNA]</scope>
    <source>
        <strain evidence="3">KCTC 42131</strain>
    </source>
</reference>
<gene>
    <name evidence="2" type="ORF">PHACT_14695</name>
</gene>
<evidence type="ECO:0000256" key="1">
    <source>
        <dbReference type="SAM" id="SignalP"/>
    </source>
</evidence>
<dbReference type="STRING" id="1524254.PHACT_14695"/>
<feature type="signal peptide" evidence="1">
    <location>
        <begin position="1"/>
        <end position="27"/>
    </location>
</feature>
<dbReference type="EMBL" id="MASR01000003">
    <property type="protein sequence ID" value="OFE11102.1"/>
    <property type="molecule type" value="Genomic_DNA"/>
</dbReference>
<evidence type="ECO:0000313" key="2">
    <source>
        <dbReference type="EMBL" id="OFE11102.1"/>
    </source>
</evidence>
<dbReference type="AlphaFoldDB" id="A0A1E8CFH6"/>
<keyword evidence="1" id="KW-0732">Signal</keyword>
<evidence type="ECO:0000313" key="3">
    <source>
        <dbReference type="Proteomes" id="UP000175669"/>
    </source>
</evidence>
<accession>A0A1E8CFH6</accession>
<keyword evidence="3" id="KW-1185">Reference proteome</keyword>
<dbReference type="RefSeq" id="WP_070119037.1">
    <property type="nucleotide sequence ID" value="NZ_MASR01000003.1"/>
</dbReference>
<sequence>MLTVNAGLRAFVLVLCCLAGASGFATGDQRFVDSSLTKDAFPMQGAPALPDQEQTAGAGNNVNLLSRLWRPQQARLFTFSFSNGDGNESTADIAVNTASPHGGISSVAAQGYAPGTHTRVPSFYSLTGTPRAPPLTS</sequence>
<protein>
    <submittedName>
        <fullName evidence="2">Uncharacterized protein</fullName>
    </submittedName>
</protein>
<proteinExistence type="predicted"/>
<comment type="caution">
    <text evidence="2">The sequence shown here is derived from an EMBL/GenBank/DDBJ whole genome shotgun (WGS) entry which is preliminary data.</text>
</comment>